<sequence>MRRNPLLAAFVMATELEIKRRLKEAINEILDSQDQVIKDEDTPYDLNLDSMDVVEMLIDIEDEFDVTLKDDNQVRFTPIAELAKRIARQIA</sequence>
<protein>
    <submittedName>
        <fullName evidence="2">Acyl carrier protein</fullName>
    </submittedName>
</protein>
<reference evidence="2 3" key="1">
    <citation type="submission" date="2018-12" db="EMBL/GenBank/DDBJ databases">
        <authorList>
            <person name="Li S."/>
            <person name="Yang R."/>
            <person name="Chen G."/>
            <person name="Zou L."/>
            <person name="Zhang C."/>
            <person name="Chen Y."/>
            <person name="Liu Z."/>
            <person name="Li Y."/>
            <person name="Yan Y."/>
            <person name="Huang M."/>
            <person name="Chen T."/>
        </authorList>
    </citation>
    <scope>NUCLEOTIDE SEQUENCE [LARGE SCALE GENOMIC DNA]</scope>
    <source>
        <strain evidence="2 3">2014</strain>
    </source>
</reference>
<dbReference type="RefSeq" id="WP_125463529.1">
    <property type="nucleotide sequence ID" value="NZ_CP034337.1"/>
</dbReference>
<keyword evidence="3" id="KW-1185">Reference proteome</keyword>
<accession>A0ABM7CPS9</accession>
<feature type="domain" description="Carrier" evidence="1">
    <location>
        <begin position="13"/>
        <end position="90"/>
    </location>
</feature>
<dbReference type="SUPFAM" id="SSF47336">
    <property type="entry name" value="ACP-like"/>
    <property type="match status" value="1"/>
</dbReference>
<proteinExistence type="predicted"/>
<evidence type="ECO:0000313" key="2">
    <source>
        <dbReference type="EMBL" id="AZL73392.1"/>
    </source>
</evidence>
<gene>
    <name evidence="2" type="ORF">EI693_09945</name>
</gene>
<dbReference type="InterPro" id="IPR036736">
    <property type="entry name" value="ACP-like_sf"/>
</dbReference>
<dbReference type="Proteomes" id="UP000272622">
    <property type="component" value="Chromosome"/>
</dbReference>
<organism evidence="2 3">
    <name type="scientific">Pseudomonas oryziphila</name>
    <dbReference type="NCBI Taxonomy" id="2894079"/>
    <lineage>
        <taxon>Bacteria</taxon>
        <taxon>Pseudomonadati</taxon>
        <taxon>Pseudomonadota</taxon>
        <taxon>Gammaproteobacteria</taxon>
        <taxon>Pseudomonadales</taxon>
        <taxon>Pseudomonadaceae</taxon>
        <taxon>Pseudomonas</taxon>
    </lineage>
</organism>
<evidence type="ECO:0000259" key="1">
    <source>
        <dbReference type="PROSITE" id="PS50075"/>
    </source>
</evidence>
<evidence type="ECO:0000313" key="3">
    <source>
        <dbReference type="Proteomes" id="UP000272622"/>
    </source>
</evidence>
<name>A0ABM7CPS9_9PSED</name>
<dbReference type="Gene3D" id="1.10.1200.10">
    <property type="entry name" value="ACP-like"/>
    <property type="match status" value="1"/>
</dbReference>
<dbReference type="PROSITE" id="PS50075">
    <property type="entry name" value="CARRIER"/>
    <property type="match status" value="1"/>
</dbReference>
<dbReference type="InterPro" id="IPR009081">
    <property type="entry name" value="PP-bd_ACP"/>
</dbReference>
<dbReference type="EMBL" id="CP034337">
    <property type="protein sequence ID" value="AZL73392.1"/>
    <property type="molecule type" value="Genomic_DNA"/>
</dbReference>
<dbReference type="Pfam" id="PF00550">
    <property type="entry name" value="PP-binding"/>
    <property type="match status" value="1"/>
</dbReference>